<reference evidence="2" key="1">
    <citation type="journal article" date="2019" name="Int. J. Syst. Evol. Microbiol.">
        <title>The Global Catalogue of Microorganisms (GCM) 10K type strain sequencing project: providing services to taxonomists for standard genome sequencing and annotation.</title>
        <authorList>
            <consortium name="The Broad Institute Genomics Platform"/>
            <consortium name="The Broad Institute Genome Sequencing Center for Infectious Disease"/>
            <person name="Wu L."/>
            <person name="Ma J."/>
        </authorList>
    </citation>
    <scope>NUCLEOTIDE SEQUENCE [LARGE SCALE GENOMIC DNA]</scope>
    <source>
        <strain evidence="2">KACC 12597</strain>
    </source>
</reference>
<keyword evidence="2" id="KW-1185">Reference proteome</keyword>
<dbReference type="Proteomes" id="UP001597337">
    <property type="component" value="Unassembled WGS sequence"/>
</dbReference>
<organism evidence="1 2">
    <name type="scientific">Thiorhodococcus fuscus</name>
    <dbReference type="NCBI Taxonomy" id="527200"/>
    <lineage>
        <taxon>Bacteria</taxon>
        <taxon>Pseudomonadati</taxon>
        <taxon>Pseudomonadota</taxon>
        <taxon>Gammaproteobacteria</taxon>
        <taxon>Chromatiales</taxon>
        <taxon>Chromatiaceae</taxon>
        <taxon>Thiorhodococcus</taxon>
    </lineage>
</organism>
<dbReference type="EMBL" id="JBHUHX010000007">
    <property type="protein sequence ID" value="MFD2110842.1"/>
    <property type="molecule type" value="Genomic_DNA"/>
</dbReference>
<evidence type="ECO:0000313" key="1">
    <source>
        <dbReference type="EMBL" id="MFD2110842.1"/>
    </source>
</evidence>
<gene>
    <name evidence="1" type="ORF">ACFSJC_03195</name>
</gene>
<comment type="caution">
    <text evidence="1">The sequence shown here is derived from an EMBL/GenBank/DDBJ whole genome shotgun (WGS) entry which is preliminary data.</text>
</comment>
<sequence>MASSTNATIIAAVITAVATVISALGGAYAQHYLSIQNAPEQTIAGTSTLVGFSEEAIELAKSQNVAPEIVQRLDQIREHARAVEASAELLQKPAGVVSNQADFWLRMDSGATLGETTSFGVTNRRSNGVIDVVVNNKIESKEPGGRVDFKTQSGDACFATYIGTSPDNSLFGFKVHCGVINKEAS</sequence>
<evidence type="ECO:0000313" key="2">
    <source>
        <dbReference type="Proteomes" id="UP001597337"/>
    </source>
</evidence>
<name>A0ABW4Y3V4_9GAMM</name>
<protein>
    <submittedName>
        <fullName evidence="1">Uncharacterized protein</fullName>
    </submittedName>
</protein>
<proteinExistence type="predicted"/>
<accession>A0ABW4Y3V4</accession>
<dbReference type="RefSeq" id="WP_386023116.1">
    <property type="nucleotide sequence ID" value="NZ_JBHUHX010000007.1"/>
</dbReference>